<dbReference type="RefSeq" id="WP_166929755.1">
    <property type="nucleotide sequence ID" value="NZ_BAAADD010000004.1"/>
</dbReference>
<organism evidence="2 3">
    <name type="scientific">Rhizomicrobium electricum</name>
    <dbReference type="NCBI Taxonomy" id="480070"/>
    <lineage>
        <taxon>Bacteria</taxon>
        <taxon>Pseudomonadati</taxon>
        <taxon>Pseudomonadota</taxon>
        <taxon>Alphaproteobacteria</taxon>
        <taxon>Micropepsales</taxon>
        <taxon>Micropepsaceae</taxon>
        <taxon>Rhizomicrobium</taxon>
    </lineage>
</organism>
<reference evidence="2 3" key="1">
    <citation type="journal article" date="2019" name="Int. J. Syst. Evol. Microbiol.">
        <title>The Global Catalogue of Microorganisms (GCM) 10K type strain sequencing project: providing services to taxonomists for standard genome sequencing and annotation.</title>
        <authorList>
            <consortium name="The Broad Institute Genomics Platform"/>
            <consortium name="The Broad Institute Genome Sequencing Center for Infectious Disease"/>
            <person name="Wu L."/>
            <person name="Ma J."/>
        </authorList>
    </citation>
    <scope>NUCLEOTIDE SEQUENCE [LARGE SCALE GENOMIC DNA]</scope>
    <source>
        <strain evidence="2 3">JCM 15089</strain>
    </source>
</reference>
<proteinExistence type="predicted"/>
<sequence length="262" mass="28808">MNRFYAAALAALVALGTLASAEEPPPIRQFDQQTLVLLGRYIYRDDQFAWKASDILMAKLPVDEAKKERLNGLWITHLSKGPSVVRFLRDGDSGPEAAYDVTFDGDGPGVLSVPQVRTLSEPELAQYRARKLALSNIPRPCSRRYNTVAMEDVDGNWLVWALAATTTAGEMMYGGHYRFTISKDGNSIIQRDALSRSCMVIPPPDPSLGQAVGAFVSQLVSNIPVETTLWLSLQHKTTIYVGTGENETWAVSNGTMTRVDSK</sequence>
<feature type="signal peptide" evidence="1">
    <location>
        <begin position="1"/>
        <end position="21"/>
    </location>
</feature>
<dbReference type="Proteomes" id="UP001499951">
    <property type="component" value="Unassembled WGS sequence"/>
</dbReference>
<protein>
    <recommendedName>
        <fullName evidence="4">DUF306 domain-containing protein</fullName>
    </recommendedName>
</protein>
<evidence type="ECO:0000313" key="2">
    <source>
        <dbReference type="EMBL" id="GAA0569024.1"/>
    </source>
</evidence>
<feature type="chain" id="PRO_5045507849" description="DUF306 domain-containing protein" evidence="1">
    <location>
        <begin position="22"/>
        <end position="262"/>
    </location>
</feature>
<evidence type="ECO:0000313" key="3">
    <source>
        <dbReference type="Proteomes" id="UP001499951"/>
    </source>
</evidence>
<gene>
    <name evidence="2" type="ORF">GCM10008942_17080</name>
</gene>
<keyword evidence="3" id="KW-1185">Reference proteome</keyword>
<accession>A0ABN1ELA0</accession>
<comment type="caution">
    <text evidence="2">The sequence shown here is derived from an EMBL/GenBank/DDBJ whole genome shotgun (WGS) entry which is preliminary data.</text>
</comment>
<evidence type="ECO:0000256" key="1">
    <source>
        <dbReference type="SAM" id="SignalP"/>
    </source>
</evidence>
<evidence type="ECO:0008006" key="4">
    <source>
        <dbReference type="Google" id="ProtNLM"/>
    </source>
</evidence>
<dbReference type="EMBL" id="BAAADD010000004">
    <property type="protein sequence ID" value="GAA0569024.1"/>
    <property type="molecule type" value="Genomic_DNA"/>
</dbReference>
<name>A0ABN1ELA0_9PROT</name>
<keyword evidence="1" id="KW-0732">Signal</keyword>